<proteinExistence type="predicted"/>
<keyword evidence="2" id="KW-1185">Reference proteome</keyword>
<name>A0ABQ8V259_9AGAR</name>
<comment type="caution">
    <text evidence="1">The sequence shown here is derived from an EMBL/GenBank/DDBJ whole genome shotgun (WGS) entry which is preliminary data.</text>
</comment>
<evidence type="ECO:0000313" key="2">
    <source>
        <dbReference type="Proteomes" id="UP001150217"/>
    </source>
</evidence>
<reference evidence="1" key="1">
    <citation type="submission" date="2022-08" db="EMBL/GenBank/DDBJ databases">
        <title>A Global Phylogenomic Analysis of the Shiitake Genus Lentinula.</title>
        <authorList>
            <consortium name="DOE Joint Genome Institute"/>
            <person name="Sierra-Patev S."/>
            <person name="Min B."/>
            <person name="Naranjo-Ortiz M."/>
            <person name="Looney B."/>
            <person name="Konkel Z."/>
            <person name="Slot J.C."/>
            <person name="Sakamoto Y."/>
            <person name="Steenwyk J.L."/>
            <person name="Rokas A."/>
            <person name="Carro J."/>
            <person name="Camarero S."/>
            <person name="Ferreira P."/>
            <person name="Molpeceres G."/>
            <person name="Ruiz-Duenas F.J."/>
            <person name="Serrano A."/>
            <person name="Henrissat B."/>
            <person name="Drula E."/>
            <person name="Hughes K.W."/>
            <person name="Mata J.L."/>
            <person name="Ishikawa N.K."/>
            <person name="Vargas-Isla R."/>
            <person name="Ushijima S."/>
            <person name="Smith C.A."/>
            <person name="Ahrendt S."/>
            <person name="Andreopoulos W."/>
            <person name="He G."/>
            <person name="Labutti K."/>
            <person name="Lipzen A."/>
            <person name="Ng V."/>
            <person name="Riley R."/>
            <person name="Sandor L."/>
            <person name="Barry K."/>
            <person name="Martinez A.T."/>
            <person name="Xiao Y."/>
            <person name="Gibbons J.G."/>
            <person name="Terashima K."/>
            <person name="Grigoriev I.V."/>
            <person name="Hibbett D.S."/>
        </authorList>
    </citation>
    <scope>NUCLEOTIDE SEQUENCE</scope>
    <source>
        <strain evidence="1">RHP3577 ss4</strain>
    </source>
</reference>
<accession>A0ABQ8V259</accession>
<sequence length="343" mass="38425">MPIGEDDVMFEESWISPTIVVDDDAIDIHAKHFNNIANSIVTSATKLQCPTCCSFFPEKDFGRCIGAPVSEFPLLIGTNPRKRKRTETRTAHDTALAPCHACLDNLGEEEGATWGRCDNPKCWSRREDAFTMKPTSDGNFSEEDHIDSFFRGSMFRSTMSFNPSRPQRDGKRALGLVCPKCSPEGGLGCSHKWICDICAFWDKHPLVWECPGCLDDYCDECEEVYFGGLTEEERCFECGKRDLCRRCREGLSSPTDSDSGLHNLDLNKQLFSWRCRLCSSPVCSACVPAARANRRIDSCRNCRSHLCGACRSVLACQRCGEEMCQLCLSESLIMLCRKCEHGG</sequence>
<evidence type="ECO:0008006" key="3">
    <source>
        <dbReference type="Google" id="ProtNLM"/>
    </source>
</evidence>
<organism evidence="1 2">
    <name type="scientific">Lentinula lateritia</name>
    <dbReference type="NCBI Taxonomy" id="40482"/>
    <lineage>
        <taxon>Eukaryota</taxon>
        <taxon>Fungi</taxon>
        <taxon>Dikarya</taxon>
        <taxon>Basidiomycota</taxon>
        <taxon>Agaricomycotina</taxon>
        <taxon>Agaricomycetes</taxon>
        <taxon>Agaricomycetidae</taxon>
        <taxon>Agaricales</taxon>
        <taxon>Marasmiineae</taxon>
        <taxon>Omphalotaceae</taxon>
        <taxon>Lentinula</taxon>
    </lineage>
</organism>
<protein>
    <recommendedName>
        <fullName evidence="3">RING-type domain-containing protein</fullName>
    </recommendedName>
</protein>
<dbReference type="EMBL" id="JANVFT010000126">
    <property type="protein sequence ID" value="KAJ4465482.1"/>
    <property type="molecule type" value="Genomic_DNA"/>
</dbReference>
<evidence type="ECO:0000313" key="1">
    <source>
        <dbReference type="EMBL" id="KAJ4465482.1"/>
    </source>
</evidence>
<gene>
    <name evidence="1" type="ORF">C8R41DRAFT_858459</name>
</gene>
<dbReference type="Proteomes" id="UP001150217">
    <property type="component" value="Unassembled WGS sequence"/>
</dbReference>